<dbReference type="AlphaFoldDB" id="A0A9P7FTL2"/>
<evidence type="ECO:0000256" key="4">
    <source>
        <dbReference type="ARBA" id="ARBA00022475"/>
    </source>
</evidence>
<protein>
    <recommendedName>
        <fullName evidence="11">Sulfite efflux pump SSU1</fullName>
    </recommendedName>
</protein>
<evidence type="ECO:0000256" key="6">
    <source>
        <dbReference type="ARBA" id="ARBA00022989"/>
    </source>
</evidence>
<dbReference type="Proteomes" id="UP000717328">
    <property type="component" value="Unassembled WGS sequence"/>
</dbReference>
<dbReference type="Gene3D" id="1.50.10.150">
    <property type="entry name" value="Voltage-dependent anion channel"/>
    <property type="match status" value="1"/>
</dbReference>
<dbReference type="PANTHER" id="PTHR31686:SF1">
    <property type="entry name" value="SULFITE EFFLUX PUMP SSU1"/>
    <property type="match status" value="1"/>
</dbReference>
<keyword evidence="3" id="KW-0813">Transport</keyword>
<dbReference type="Pfam" id="PF03595">
    <property type="entry name" value="SLAC1"/>
    <property type="match status" value="1"/>
</dbReference>
<evidence type="ECO:0000256" key="7">
    <source>
        <dbReference type="ARBA" id="ARBA00023136"/>
    </source>
</evidence>
<evidence type="ECO:0000256" key="8">
    <source>
        <dbReference type="SAM" id="Phobius"/>
    </source>
</evidence>
<evidence type="ECO:0000256" key="1">
    <source>
        <dbReference type="ARBA" id="ARBA00004651"/>
    </source>
</evidence>
<keyword evidence="4" id="KW-1003">Cell membrane</keyword>
<feature type="transmembrane region" description="Helical" evidence="8">
    <location>
        <begin position="52"/>
        <end position="76"/>
    </location>
</feature>
<evidence type="ECO:0000256" key="5">
    <source>
        <dbReference type="ARBA" id="ARBA00022692"/>
    </source>
</evidence>
<dbReference type="InterPro" id="IPR004695">
    <property type="entry name" value="SLAC1/Mae1/Ssu1/TehA"/>
</dbReference>
<feature type="transmembrane region" description="Helical" evidence="8">
    <location>
        <begin position="316"/>
        <end position="337"/>
    </location>
</feature>
<dbReference type="GO" id="GO:0005886">
    <property type="term" value="C:plasma membrane"/>
    <property type="evidence" value="ECO:0007669"/>
    <property type="project" value="UniProtKB-SubCell"/>
</dbReference>
<keyword evidence="6 8" id="KW-1133">Transmembrane helix</keyword>
<name>A0A9P7FTL2_9AGAR</name>
<keyword evidence="7 8" id="KW-0472">Membrane</keyword>
<gene>
    <name evidence="9" type="ORF">H0H81_006035</name>
</gene>
<evidence type="ECO:0000256" key="2">
    <source>
        <dbReference type="ARBA" id="ARBA00008566"/>
    </source>
</evidence>
<feature type="transmembrane region" description="Helical" evidence="8">
    <location>
        <begin position="371"/>
        <end position="390"/>
    </location>
</feature>
<evidence type="ECO:0000313" key="9">
    <source>
        <dbReference type="EMBL" id="KAG5637040.1"/>
    </source>
</evidence>
<dbReference type="InterPro" id="IPR051629">
    <property type="entry name" value="Sulfite_efflux_TDT"/>
</dbReference>
<feature type="transmembrane region" description="Helical" evidence="8">
    <location>
        <begin position="120"/>
        <end position="147"/>
    </location>
</feature>
<dbReference type="EMBL" id="JABCKI010005867">
    <property type="protein sequence ID" value="KAG5637040.1"/>
    <property type="molecule type" value="Genomic_DNA"/>
</dbReference>
<feature type="transmembrane region" description="Helical" evidence="8">
    <location>
        <begin position="159"/>
        <end position="182"/>
    </location>
</feature>
<accession>A0A9P7FTL2</accession>
<evidence type="ECO:0008006" key="11">
    <source>
        <dbReference type="Google" id="ProtNLM"/>
    </source>
</evidence>
<comment type="caution">
    <text evidence="9">The sequence shown here is derived from an EMBL/GenBank/DDBJ whole genome shotgun (WGS) entry which is preliminary data.</text>
</comment>
<keyword evidence="10" id="KW-1185">Reference proteome</keyword>
<comment type="subcellular location">
    <subcellularLocation>
        <location evidence="1">Cell membrane</location>
        <topology evidence="1">Multi-pass membrane protein</topology>
    </subcellularLocation>
</comment>
<proteinExistence type="inferred from homology"/>
<dbReference type="PANTHER" id="PTHR31686">
    <property type="match status" value="1"/>
</dbReference>
<organism evidence="9 10">
    <name type="scientific">Sphagnurus paluster</name>
    <dbReference type="NCBI Taxonomy" id="117069"/>
    <lineage>
        <taxon>Eukaryota</taxon>
        <taxon>Fungi</taxon>
        <taxon>Dikarya</taxon>
        <taxon>Basidiomycota</taxon>
        <taxon>Agaricomycotina</taxon>
        <taxon>Agaricomycetes</taxon>
        <taxon>Agaricomycetidae</taxon>
        <taxon>Agaricales</taxon>
        <taxon>Tricholomatineae</taxon>
        <taxon>Lyophyllaceae</taxon>
        <taxon>Sphagnurus</taxon>
    </lineage>
</organism>
<feature type="transmembrane region" description="Helical" evidence="8">
    <location>
        <begin position="88"/>
        <end position="108"/>
    </location>
</feature>
<comment type="similarity">
    <text evidence="2">Belongs to the tellurite-resistance/dicarboxylate transporter (TDT) family.</text>
</comment>
<keyword evidence="5 8" id="KW-0812">Transmembrane</keyword>
<feature type="transmembrane region" description="Helical" evidence="8">
    <location>
        <begin position="228"/>
        <end position="250"/>
    </location>
</feature>
<dbReference type="OrthoDB" id="1099at2759"/>
<feature type="transmembrane region" description="Helical" evidence="8">
    <location>
        <begin position="20"/>
        <end position="40"/>
    </location>
</feature>
<feature type="transmembrane region" description="Helical" evidence="8">
    <location>
        <begin position="188"/>
        <end position="216"/>
    </location>
</feature>
<feature type="transmembrane region" description="Helical" evidence="8">
    <location>
        <begin position="343"/>
        <end position="359"/>
    </location>
</feature>
<dbReference type="GO" id="GO:0000319">
    <property type="term" value="F:sulfite transmembrane transporter activity"/>
    <property type="evidence" value="ECO:0007669"/>
    <property type="project" value="TreeGrafter"/>
</dbReference>
<dbReference type="InterPro" id="IPR038665">
    <property type="entry name" value="Voltage-dep_anion_channel_sf"/>
</dbReference>
<reference evidence="9" key="1">
    <citation type="submission" date="2021-02" db="EMBL/GenBank/DDBJ databases">
        <authorList>
            <person name="Nieuwenhuis M."/>
            <person name="Van De Peppel L.J.J."/>
        </authorList>
    </citation>
    <scope>NUCLEOTIDE SEQUENCE</scope>
    <source>
        <strain evidence="9">D49</strain>
    </source>
</reference>
<evidence type="ECO:0000313" key="10">
    <source>
        <dbReference type="Proteomes" id="UP000717328"/>
    </source>
</evidence>
<evidence type="ECO:0000256" key="3">
    <source>
        <dbReference type="ARBA" id="ARBA00022448"/>
    </source>
</evidence>
<sequence>MAQCRRRKSVKECIRNFTPAWFTVIMGTGVISSLAARFHFGAGSFTLEVISLIFFFLNLILFVVFCGITIARYWLFPEMWKKMLSHPAQSLFVGAFPMGAATLINSALTANQQWSFSGTGFLYALWAFWWLDMLISFTCAFGMLFAMMTTHHHSLAKMASVWVLPMVTLIVASSTGGLLATALTKQSIYHALVTSAVSLTALIMGLSLAIMILTVYLTRLVLHGPPDISLILSAFITLGPLGQGGFSLLINGENLALLVPLHLGEEFPFAEMTGQMLYSVCFCGAWILWSMGIAWTMVSIISVYAVVRRETIPFSLAYWGLIFPTGVFGLLSVQLGVVLESPFFNYFGAIWSGAFCVFCKQEVCRIDVRNTVMVLLIWIFVFCKTLPRVWNTTIFVAPCLASANPMPIGKMVEAEATASEASAQSPA</sequence>
<reference evidence="9" key="2">
    <citation type="submission" date="2021-10" db="EMBL/GenBank/DDBJ databases">
        <title>Phylogenomics reveals ancestral predisposition of the termite-cultivated fungus Termitomyces towards a domesticated lifestyle.</title>
        <authorList>
            <person name="Auxier B."/>
            <person name="Grum-Grzhimaylo A."/>
            <person name="Cardenas M.E."/>
            <person name="Lodge J.D."/>
            <person name="Laessoe T."/>
            <person name="Pedersen O."/>
            <person name="Smith M.E."/>
            <person name="Kuyper T.W."/>
            <person name="Franco-Molano E.A."/>
            <person name="Baroni T.J."/>
            <person name="Aanen D.K."/>
        </authorList>
    </citation>
    <scope>NUCLEOTIDE SEQUENCE</scope>
    <source>
        <strain evidence="9">D49</strain>
    </source>
</reference>
<feature type="transmembrane region" description="Helical" evidence="8">
    <location>
        <begin position="276"/>
        <end position="304"/>
    </location>
</feature>